<accession>A0A2T0GSU3</accession>
<dbReference type="Pfam" id="PF00291">
    <property type="entry name" value="PALP"/>
    <property type="match status" value="1"/>
</dbReference>
<proteinExistence type="inferred from homology"/>
<sequence length="367" mass="39381">MSGVLDLVGNSPLISLSDVVVSGGPELVAKWERFNPAGSIKDRPALHLVETAEQMGLLSPGGTIIESSSGNFGISLAMIAAVKGYRAIILVDPKTTDANRAALEAFGAEVIVVHEQDDTGSYHKTRIKLANELAREIPGSFRPDQCFNLLNAAAHYRGTASEILAQFDDSLSAVVTTVSTGGQLGGISRRLRGENREIEIIAADAVGSGIFQPDPAAYATPGVGLGWTPSSVETSLVDRVLWVPDELAFIGCRMLARHEGLLTGASSGMALVAALRLASELPPDRKVCVLFSDGGDRYLNTVYSDEWLKKCGLATELRMDEFLRRCGELQWHLDPCRQGPSMDEFQRTLDVPESTSLMSSTAFEDGE</sequence>
<dbReference type="SUPFAM" id="SSF53686">
    <property type="entry name" value="Tryptophan synthase beta subunit-like PLP-dependent enzymes"/>
    <property type="match status" value="1"/>
</dbReference>
<keyword evidence="6" id="KW-1185">Reference proteome</keyword>
<name>A0A2T0GSU3_ACTMO</name>
<dbReference type="CDD" id="cd01561">
    <property type="entry name" value="CBS_like"/>
    <property type="match status" value="1"/>
</dbReference>
<organism evidence="5 6">
    <name type="scientific">Actinopolyspora mortivallis</name>
    <dbReference type="NCBI Taxonomy" id="33906"/>
    <lineage>
        <taxon>Bacteria</taxon>
        <taxon>Bacillati</taxon>
        <taxon>Actinomycetota</taxon>
        <taxon>Actinomycetes</taxon>
        <taxon>Actinopolysporales</taxon>
        <taxon>Actinopolysporaceae</taxon>
        <taxon>Actinopolyspora</taxon>
    </lineage>
</organism>
<dbReference type="InParanoid" id="A0A2T0GSU3"/>
<evidence type="ECO:0000313" key="5">
    <source>
        <dbReference type="EMBL" id="PRW62170.1"/>
    </source>
</evidence>
<evidence type="ECO:0000256" key="1">
    <source>
        <dbReference type="ARBA" id="ARBA00001933"/>
    </source>
</evidence>
<dbReference type="EMBL" id="PVSR01000039">
    <property type="protein sequence ID" value="PRW62170.1"/>
    <property type="molecule type" value="Genomic_DNA"/>
</dbReference>
<dbReference type="PROSITE" id="PS00901">
    <property type="entry name" value="CYS_SYNTHASE"/>
    <property type="match status" value="1"/>
</dbReference>
<dbReference type="InterPro" id="IPR050214">
    <property type="entry name" value="Cys_Synth/Cystath_Beta-Synth"/>
</dbReference>
<dbReference type="Gene3D" id="3.40.50.1100">
    <property type="match status" value="2"/>
</dbReference>
<comment type="caution">
    <text evidence="5">The sequence shown here is derived from an EMBL/GenBank/DDBJ whole genome shotgun (WGS) entry which is preliminary data.</text>
</comment>
<dbReference type="InterPro" id="IPR036052">
    <property type="entry name" value="TrpB-like_PALP_sf"/>
</dbReference>
<comment type="cofactor">
    <cofactor evidence="1">
        <name>pyridoxal 5'-phosphate</name>
        <dbReference type="ChEBI" id="CHEBI:597326"/>
    </cofactor>
</comment>
<evidence type="ECO:0000313" key="6">
    <source>
        <dbReference type="Proteomes" id="UP000239352"/>
    </source>
</evidence>
<keyword evidence="3" id="KW-0663">Pyridoxal phosphate</keyword>
<dbReference type="InterPro" id="IPR001216">
    <property type="entry name" value="P-phosphate_BS"/>
</dbReference>
<protein>
    <submittedName>
        <fullName evidence="5">Cysteine synthase family protein</fullName>
    </submittedName>
</protein>
<dbReference type="AlphaFoldDB" id="A0A2T0GSU3"/>
<evidence type="ECO:0000259" key="4">
    <source>
        <dbReference type="Pfam" id="PF00291"/>
    </source>
</evidence>
<dbReference type="FunFam" id="3.40.50.1100:FF:000003">
    <property type="entry name" value="Cystathionine beta-synthase"/>
    <property type="match status" value="1"/>
</dbReference>
<evidence type="ECO:0000256" key="3">
    <source>
        <dbReference type="ARBA" id="ARBA00022898"/>
    </source>
</evidence>
<dbReference type="GO" id="GO:0006535">
    <property type="term" value="P:cysteine biosynthetic process from serine"/>
    <property type="evidence" value="ECO:0007669"/>
    <property type="project" value="InterPro"/>
</dbReference>
<reference evidence="5 6" key="1">
    <citation type="submission" date="2018-03" db="EMBL/GenBank/DDBJ databases">
        <title>Actinopolyspora mortivallis from Sahara, screening for active biomolecules.</title>
        <authorList>
            <person name="Selama O."/>
            <person name="Wellington E.M.H."/>
            <person name="Hacene H."/>
        </authorList>
    </citation>
    <scope>NUCLEOTIDE SEQUENCE [LARGE SCALE GENOMIC DNA]</scope>
    <source>
        <strain evidence="5 6">M5A</strain>
    </source>
</reference>
<dbReference type="GO" id="GO:0016765">
    <property type="term" value="F:transferase activity, transferring alkyl or aryl (other than methyl) groups"/>
    <property type="evidence" value="ECO:0007669"/>
    <property type="project" value="UniProtKB-ARBA"/>
</dbReference>
<comment type="similarity">
    <text evidence="2">Belongs to the cysteine synthase/cystathionine beta-synthase family.</text>
</comment>
<feature type="domain" description="Tryptophan synthase beta chain-like PALP" evidence="4">
    <location>
        <begin position="5"/>
        <end position="293"/>
    </location>
</feature>
<dbReference type="InterPro" id="IPR001926">
    <property type="entry name" value="TrpB-like_PALP"/>
</dbReference>
<dbReference type="Proteomes" id="UP000239352">
    <property type="component" value="Unassembled WGS sequence"/>
</dbReference>
<evidence type="ECO:0000256" key="2">
    <source>
        <dbReference type="ARBA" id="ARBA00007103"/>
    </source>
</evidence>
<dbReference type="STRING" id="1050202.GCA_000384035_00483"/>
<dbReference type="PANTHER" id="PTHR10314">
    <property type="entry name" value="CYSTATHIONINE BETA-SYNTHASE"/>
    <property type="match status" value="1"/>
</dbReference>
<gene>
    <name evidence="5" type="ORF">CEP50_16695</name>
</gene>